<keyword evidence="2" id="KW-1185">Reference proteome</keyword>
<dbReference type="Proteomes" id="UP000012073">
    <property type="component" value="Unassembled WGS sequence"/>
</dbReference>
<protein>
    <submittedName>
        <fullName evidence="1">Uncharacterized protein</fullName>
    </submittedName>
</protein>
<dbReference type="AlphaFoldDB" id="R7Q4U8"/>
<dbReference type="Gramene" id="CDF33029">
    <property type="protein sequence ID" value="CDF33029"/>
    <property type="gene ID" value="CHC_T00001859001"/>
</dbReference>
<name>R7Q4U8_CHOCR</name>
<reference evidence="2" key="1">
    <citation type="journal article" date="2013" name="Proc. Natl. Acad. Sci. U.S.A.">
        <title>Genome structure and metabolic features in the red seaweed Chondrus crispus shed light on evolution of the Archaeplastida.</title>
        <authorList>
            <person name="Collen J."/>
            <person name="Porcel B."/>
            <person name="Carre W."/>
            <person name="Ball S.G."/>
            <person name="Chaparro C."/>
            <person name="Tonon T."/>
            <person name="Barbeyron T."/>
            <person name="Michel G."/>
            <person name="Noel B."/>
            <person name="Valentin K."/>
            <person name="Elias M."/>
            <person name="Artiguenave F."/>
            <person name="Arun A."/>
            <person name="Aury J.M."/>
            <person name="Barbosa-Neto J.F."/>
            <person name="Bothwell J.H."/>
            <person name="Bouget F.Y."/>
            <person name="Brillet L."/>
            <person name="Cabello-Hurtado F."/>
            <person name="Capella-Gutierrez S."/>
            <person name="Charrier B."/>
            <person name="Cladiere L."/>
            <person name="Cock J.M."/>
            <person name="Coelho S.M."/>
            <person name="Colleoni C."/>
            <person name="Czjzek M."/>
            <person name="Da Silva C."/>
            <person name="Delage L."/>
            <person name="Denoeud F."/>
            <person name="Deschamps P."/>
            <person name="Dittami S.M."/>
            <person name="Gabaldon T."/>
            <person name="Gachon C.M."/>
            <person name="Groisillier A."/>
            <person name="Herve C."/>
            <person name="Jabbari K."/>
            <person name="Katinka M."/>
            <person name="Kloareg B."/>
            <person name="Kowalczyk N."/>
            <person name="Labadie K."/>
            <person name="Leblanc C."/>
            <person name="Lopez P.J."/>
            <person name="McLachlan D.H."/>
            <person name="Meslet-Cladiere L."/>
            <person name="Moustafa A."/>
            <person name="Nehr Z."/>
            <person name="Nyvall Collen P."/>
            <person name="Panaud O."/>
            <person name="Partensky F."/>
            <person name="Poulain J."/>
            <person name="Rensing S.A."/>
            <person name="Rousvoal S."/>
            <person name="Samson G."/>
            <person name="Symeonidi A."/>
            <person name="Weissenbach J."/>
            <person name="Zambounis A."/>
            <person name="Wincker P."/>
            <person name="Boyen C."/>
        </authorList>
    </citation>
    <scope>NUCLEOTIDE SEQUENCE [LARGE SCALE GENOMIC DNA]</scope>
    <source>
        <strain evidence="2">cv. Stackhouse</strain>
    </source>
</reference>
<dbReference type="KEGG" id="ccp:CHC_T00001859001"/>
<dbReference type="EMBL" id="HG001630">
    <property type="protein sequence ID" value="CDF33029.1"/>
    <property type="molecule type" value="Genomic_DNA"/>
</dbReference>
<proteinExistence type="predicted"/>
<sequence>MELSFSREVVFLLLIQIAPSRYLVRACLLSAVWTVLWPHHNIHQYGITSFWRPIFLSIFCVRTLTNPLLVSPYSLPPPKRLPPPWPRTFQHDPCPNSPSPSLSLNYLFLLGPAADLPERRL</sequence>
<evidence type="ECO:0000313" key="2">
    <source>
        <dbReference type="Proteomes" id="UP000012073"/>
    </source>
</evidence>
<dbReference type="GeneID" id="17320549"/>
<accession>R7Q4U8</accession>
<gene>
    <name evidence="1" type="ORF">CHC_T00001859001</name>
</gene>
<evidence type="ECO:0000313" key="1">
    <source>
        <dbReference type="EMBL" id="CDF33029.1"/>
    </source>
</evidence>
<dbReference type="RefSeq" id="XP_005712832.1">
    <property type="nucleotide sequence ID" value="XM_005712775.1"/>
</dbReference>
<organism evidence="1 2">
    <name type="scientific">Chondrus crispus</name>
    <name type="common">Carrageen Irish moss</name>
    <name type="synonym">Polymorpha crispa</name>
    <dbReference type="NCBI Taxonomy" id="2769"/>
    <lineage>
        <taxon>Eukaryota</taxon>
        <taxon>Rhodophyta</taxon>
        <taxon>Florideophyceae</taxon>
        <taxon>Rhodymeniophycidae</taxon>
        <taxon>Gigartinales</taxon>
        <taxon>Gigartinaceae</taxon>
        <taxon>Chondrus</taxon>
    </lineage>
</organism>